<protein>
    <recommendedName>
        <fullName evidence="3">CCHC-type domain-containing protein</fullName>
    </recommendedName>
</protein>
<dbReference type="SUPFAM" id="SSF57756">
    <property type="entry name" value="Retrovirus zinc finger-like domains"/>
    <property type="match status" value="1"/>
</dbReference>
<feature type="compositionally biased region" description="Acidic residues" evidence="2">
    <location>
        <begin position="181"/>
        <end position="191"/>
    </location>
</feature>
<keyword evidence="5" id="KW-1185">Reference proteome</keyword>
<reference evidence="4" key="1">
    <citation type="submission" date="2020-05" db="EMBL/GenBank/DDBJ databases">
        <title>WGS assembly of Panicum virgatum.</title>
        <authorList>
            <person name="Lovell J.T."/>
            <person name="Jenkins J."/>
            <person name="Shu S."/>
            <person name="Juenger T.E."/>
            <person name="Schmutz J."/>
        </authorList>
    </citation>
    <scope>NUCLEOTIDE SEQUENCE</scope>
    <source>
        <strain evidence="4">AP13</strain>
    </source>
</reference>
<dbReference type="AlphaFoldDB" id="A0A8T0XHS2"/>
<feature type="domain" description="CCHC-type" evidence="3">
    <location>
        <begin position="21"/>
        <end position="37"/>
    </location>
</feature>
<keyword evidence="1" id="KW-0175">Coiled coil</keyword>
<comment type="caution">
    <text evidence="4">The sequence shown here is derived from an EMBL/GenBank/DDBJ whole genome shotgun (WGS) entry which is preliminary data.</text>
</comment>
<evidence type="ECO:0000259" key="3">
    <source>
        <dbReference type="SMART" id="SM00343"/>
    </source>
</evidence>
<feature type="domain" description="CCHC-type" evidence="3">
    <location>
        <begin position="4"/>
        <end position="18"/>
    </location>
</feature>
<dbReference type="InterPro" id="IPR001878">
    <property type="entry name" value="Znf_CCHC"/>
</dbReference>
<organism evidence="4 5">
    <name type="scientific">Panicum virgatum</name>
    <name type="common">Blackwell switchgrass</name>
    <dbReference type="NCBI Taxonomy" id="38727"/>
    <lineage>
        <taxon>Eukaryota</taxon>
        <taxon>Viridiplantae</taxon>
        <taxon>Streptophyta</taxon>
        <taxon>Embryophyta</taxon>
        <taxon>Tracheophyta</taxon>
        <taxon>Spermatophyta</taxon>
        <taxon>Magnoliopsida</taxon>
        <taxon>Liliopsida</taxon>
        <taxon>Poales</taxon>
        <taxon>Poaceae</taxon>
        <taxon>PACMAD clade</taxon>
        <taxon>Panicoideae</taxon>
        <taxon>Panicodae</taxon>
        <taxon>Paniceae</taxon>
        <taxon>Panicinae</taxon>
        <taxon>Panicum</taxon>
        <taxon>Panicum sect. Hiantes</taxon>
    </lineage>
</organism>
<dbReference type="SMART" id="SM00343">
    <property type="entry name" value="ZnF_C2HC"/>
    <property type="match status" value="2"/>
</dbReference>
<feature type="region of interest" description="Disordered" evidence="2">
    <location>
        <begin position="179"/>
        <end position="247"/>
    </location>
</feature>
<dbReference type="EMBL" id="CM029037">
    <property type="protein sequence ID" value="KAG2657466.1"/>
    <property type="molecule type" value="Genomic_DNA"/>
</dbReference>
<feature type="coiled-coil region" evidence="1">
    <location>
        <begin position="309"/>
        <end position="336"/>
    </location>
</feature>
<dbReference type="GO" id="GO:0003676">
    <property type="term" value="F:nucleic acid binding"/>
    <property type="evidence" value="ECO:0007669"/>
    <property type="project" value="InterPro"/>
</dbReference>
<evidence type="ECO:0000313" key="5">
    <source>
        <dbReference type="Proteomes" id="UP000823388"/>
    </source>
</evidence>
<dbReference type="InterPro" id="IPR036875">
    <property type="entry name" value="Znf_CCHC_sf"/>
</dbReference>
<evidence type="ECO:0000256" key="2">
    <source>
        <dbReference type="SAM" id="MobiDB-lite"/>
    </source>
</evidence>
<dbReference type="Gene3D" id="4.10.60.10">
    <property type="entry name" value="Zinc finger, CCHC-type"/>
    <property type="match status" value="1"/>
</dbReference>
<dbReference type="Proteomes" id="UP000823388">
    <property type="component" value="Chromosome 1K"/>
</dbReference>
<dbReference type="PANTHER" id="PTHR33170">
    <property type="entry name" value="DUF4283 DOMAIN-CONTAINING PROTEIN-RELATED"/>
    <property type="match status" value="1"/>
</dbReference>
<proteinExistence type="predicted"/>
<feature type="non-terminal residue" evidence="4">
    <location>
        <position position="344"/>
    </location>
</feature>
<dbReference type="PANTHER" id="PTHR33170:SF51">
    <property type="entry name" value="CCHC-TYPE DOMAIN-CONTAINING PROTEIN"/>
    <property type="match status" value="1"/>
</dbReference>
<name>A0A8T0XHS2_PANVG</name>
<dbReference type="GO" id="GO:0008270">
    <property type="term" value="F:zinc ion binding"/>
    <property type="evidence" value="ECO:0007669"/>
    <property type="project" value="InterPro"/>
</dbReference>
<evidence type="ECO:0000313" key="4">
    <source>
        <dbReference type="EMBL" id="KAG2657466.1"/>
    </source>
</evidence>
<gene>
    <name evidence="4" type="ORF">PVAP13_1KG175608</name>
</gene>
<sequence length="344" mass="38734">MLFYNCHQTGHHKSQCPNPSYCYSCKQTRHIAPKCPNAKVNKGMKLCGFGMPEKLFYSMNIPEEQVEEDKTIRGIVTVFEGRGTKFRIDAKLKYLVDSDWDWQVKRISFDQFMMTIPSVAVMKLLKKMGKIRFTCYDIVASIEETNMSPESFAVLKETWVKTTGIPKIAWNQDPLNKEELKEEIDEEDPDSQDSYGDLAKELMKDGPPPEMKTSSVTPKMGSYGGKANKPLRPAQAQVYSRRGKRSGATMMQIGEARRAQKNLEDSGNPNPNSFSIMQEVDNNILDNVALNCGVILGEEVNSKMDVISLMKAKELAQAAIEQAKLAKKKREELAEAPTSTGREQ</sequence>
<accession>A0A8T0XHS2</accession>
<evidence type="ECO:0000256" key="1">
    <source>
        <dbReference type="SAM" id="Coils"/>
    </source>
</evidence>